<reference evidence="2 3" key="1">
    <citation type="submission" date="2019-05" db="EMBL/GenBank/DDBJ databases">
        <title>Another draft genome of Portunus trituberculatus and its Hox gene families provides insights of decapod evolution.</title>
        <authorList>
            <person name="Jeong J.-H."/>
            <person name="Song I."/>
            <person name="Kim S."/>
            <person name="Choi T."/>
            <person name="Kim D."/>
            <person name="Ryu S."/>
            <person name="Kim W."/>
        </authorList>
    </citation>
    <scope>NUCLEOTIDE SEQUENCE [LARGE SCALE GENOMIC DNA]</scope>
    <source>
        <tissue evidence="2">Muscle</tissue>
    </source>
</reference>
<feature type="compositionally biased region" description="Basic and acidic residues" evidence="1">
    <location>
        <begin position="53"/>
        <end position="62"/>
    </location>
</feature>
<keyword evidence="3" id="KW-1185">Reference proteome</keyword>
<dbReference type="EMBL" id="VSRR010046915">
    <property type="protein sequence ID" value="MPC77849.1"/>
    <property type="molecule type" value="Genomic_DNA"/>
</dbReference>
<dbReference type="Proteomes" id="UP000324222">
    <property type="component" value="Unassembled WGS sequence"/>
</dbReference>
<comment type="caution">
    <text evidence="2">The sequence shown here is derived from an EMBL/GenBank/DDBJ whole genome shotgun (WGS) entry which is preliminary data.</text>
</comment>
<name>A0A5B7I7G0_PORTR</name>
<feature type="region of interest" description="Disordered" evidence="1">
    <location>
        <begin position="53"/>
        <end position="80"/>
    </location>
</feature>
<gene>
    <name evidence="2" type="ORF">E2C01_072318</name>
</gene>
<organism evidence="2 3">
    <name type="scientific">Portunus trituberculatus</name>
    <name type="common">Swimming crab</name>
    <name type="synonym">Neptunus trituberculatus</name>
    <dbReference type="NCBI Taxonomy" id="210409"/>
    <lineage>
        <taxon>Eukaryota</taxon>
        <taxon>Metazoa</taxon>
        <taxon>Ecdysozoa</taxon>
        <taxon>Arthropoda</taxon>
        <taxon>Crustacea</taxon>
        <taxon>Multicrustacea</taxon>
        <taxon>Malacostraca</taxon>
        <taxon>Eumalacostraca</taxon>
        <taxon>Eucarida</taxon>
        <taxon>Decapoda</taxon>
        <taxon>Pleocyemata</taxon>
        <taxon>Brachyura</taxon>
        <taxon>Eubrachyura</taxon>
        <taxon>Portunoidea</taxon>
        <taxon>Portunidae</taxon>
        <taxon>Portuninae</taxon>
        <taxon>Portunus</taxon>
    </lineage>
</organism>
<evidence type="ECO:0000256" key="1">
    <source>
        <dbReference type="SAM" id="MobiDB-lite"/>
    </source>
</evidence>
<sequence>MILECGGEVVSADDHRIERCVLRHTGVGVGRRSSDDVGVGGWSHSYPEGLHSRGDSHWEVRGAEGGSAINRHAPTSSLWS</sequence>
<proteinExistence type="predicted"/>
<accession>A0A5B7I7G0</accession>
<evidence type="ECO:0000313" key="2">
    <source>
        <dbReference type="EMBL" id="MPC77849.1"/>
    </source>
</evidence>
<protein>
    <submittedName>
        <fullName evidence="2">Uncharacterized protein</fullName>
    </submittedName>
</protein>
<dbReference type="AlphaFoldDB" id="A0A5B7I7G0"/>
<evidence type="ECO:0000313" key="3">
    <source>
        <dbReference type="Proteomes" id="UP000324222"/>
    </source>
</evidence>